<dbReference type="InterPro" id="IPR005503">
    <property type="entry name" value="FliL"/>
</dbReference>
<evidence type="ECO:0000256" key="1">
    <source>
        <dbReference type="ARBA" id="ARBA00002254"/>
    </source>
</evidence>
<evidence type="ECO:0000256" key="9">
    <source>
        <dbReference type="ARBA" id="ARBA00023136"/>
    </source>
</evidence>
<keyword evidence="11" id="KW-0282">Flagellum</keyword>
<dbReference type="GO" id="GO:0009425">
    <property type="term" value="C:bacterial-type flagellum basal body"/>
    <property type="evidence" value="ECO:0007669"/>
    <property type="project" value="InterPro"/>
</dbReference>
<organism evidence="11 12">
    <name type="scientific">Thermotoga petrophila</name>
    <dbReference type="NCBI Taxonomy" id="93929"/>
    <lineage>
        <taxon>Bacteria</taxon>
        <taxon>Thermotogati</taxon>
        <taxon>Thermotogota</taxon>
        <taxon>Thermotogae</taxon>
        <taxon>Thermotogales</taxon>
        <taxon>Thermotogaceae</taxon>
        <taxon>Thermotoga</taxon>
    </lineage>
</organism>
<evidence type="ECO:0000256" key="8">
    <source>
        <dbReference type="ARBA" id="ARBA00022989"/>
    </source>
</evidence>
<dbReference type="GO" id="GO:0005886">
    <property type="term" value="C:plasma membrane"/>
    <property type="evidence" value="ECO:0007669"/>
    <property type="project" value="UniProtKB-SubCell"/>
</dbReference>
<name>A0A101ESC9_9THEM</name>
<dbReference type="PATRIC" id="fig|93930.3.peg.1297"/>
<evidence type="ECO:0000256" key="3">
    <source>
        <dbReference type="ARBA" id="ARBA00008281"/>
    </source>
</evidence>
<evidence type="ECO:0000256" key="6">
    <source>
        <dbReference type="ARBA" id="ARBA00022692"/>
    </source>
</evidence>
<dbReference type="GO" id="GO:0071973">
    <property type="term" value="P:bacterial-type flagellum-dependent cell motility"/>
    <property type="evidence" value="ECO:0007669"/>
    <property type="project" value="InterPro"/>
</dbReference>
<accession>A0A101ESC9</accession>
<evidence type="ECO:0000313" key="12">
    <source>
        <dbReference type="Proteomes" id="UP000058636"/>
    </source>
</evidence>
<dbReference type="GO" id="GO:0006935">
    <property type="term" value="P:chemotaxis"/>
    <property type="evidence" value="ECO:0007669"/>
    <property type="project" value="UniProtKB-KW"/>
</dbReference>
<evidence type="ECO:0000256" key="5">
    <source>
        <dbReference type="ARBA" id="ARBA00022500"/>
    </source>
</evidence>
<comment type="caution">
    <text evidence="11">The sequence shown here is derived from an EMBL/GenBank/DDBJ whole genome shotgun (WGS) entry which is preliminary data.</text>
</comment>
<proteinExistence type="inferred from homology"/>
<keyword evidence="11" id="KW-0969">Cilium</keyword>
<dbReference type="AlphaFoldDB" id="A0A101ESC9"/>
<keyword evidence="7 10" id="KW-0283">Flagellar rotation</keyword>
<keyword evidence="8 10" id="KW-1133">Transmembrane helix</keyword>
<dbReference type="EMBL" id="LGFG01000001">
    <property type="protein sequence ID" value="KUK23900.1"/>
    <property type="molecule type" value="Genomic_DNA"/>
</dbReference>
<evidence type="ECO:0000256" key="4">
    <source>
        <dbReference type="ARBA" id="ARBA00022475"/>
    </source>
</evidence>
<dbReference type="Pfam" id="PF03748">
    <property type="entry name" value="FliL"/>
    <property type="match status" value="1"/>
</dbReference>
<dbReference type="Proteomes" id="UP000058636">
    <property type="component" value="Unassembled WGS sequence"/>
</dbReference>
<keyword evidence="6 10" id="KW-0812">Transmembrane</keyword>
<comment type="similarity">
    <text evidence="3 10">Belongs to the FliL family.</text>
</comment>
<protein>
    <recommendedName>
        <fullName evidence="10">Flagellar protein FliL</fullName>
    </recommendedName>
</protein>
<evidence type="ECO:0000256" key="10">
    <source>
        <dbReference type="RuleBase" id="RU364125"/>
    </source>
</evidence>
<comment type="subcellular location">
    <subcellularLocation>
        <location evidence="2">Cell membrane</location>
        <topology evidence="2">Single-pass membrane protein</topology>
    </subcellularLocation>
</comment>
<keyword evidence="4 10" id="KW-1003">Cell membrane</keyword>
<evidence type="ECO:0000256" key="2">
    <source>
        <dbReference type="ARBA" id="ARBA00004162"/>
    </source>
</evidence>
<keyword evidence="9 10" id="KW-0472">Membrane</keyword>
<reference evidence="11 12" key="1">
    <citation type="journal article" date="2015" name="MBio">
        <title>Genome-Resolved Metagenomic Analysis Reveals Roles for Candidate Phyla and Other Microbial Community Members in Biogeochemical Transformations in Oil Reservoirs.</title>
        <authorList>
            <person name="Hu P."/>
            <person name="Tom L."/>
            <person name="Singh A."/>
            <person name="Thomas B.C."/>
            <person name="Baker B.J."/>
            <person name="Piceno Y.M."/>
            <person name="Andersen G.L."/>
            <person name="Banfield J.F."/>
        </authorList>
    </citation>
    <scope>NUCLEOTIDE SEQUENCE [LARGE SCALE GENOMIC DNA]</scope>
    <source>
        <strain evidence="11">46_26</strain>
    </source>
</reference>
<gene>
    <name evidence="11" type="ORF">XD57_0057</name>
</gene>
<evidence type="ECO:0000313" key="11">
    <source>
        <dbReference type="EMBL" id="KUK23900.1"/>
    </source>
</evidence>
<evidence type="ECO:0000256" key="7">
    <source>
        <dbReference type="ARBA" id="ARBA00022779"/>
    </source>
</evidence>
<keyword evidence="11" id="KW-0966">Cell projection</keyword>
<feature type="transmembrane region" description="Helical" evidence="10">
    <location>
        <begin position="20"/>
        <end position="42"/>
    </location>
</feature>
<comment type="function">
    <text evidence="1 10">Controls the rotational direction of flagella during chemotaxis.</text>
</comment>
<sequence>MAEEERREEEQPKRRMGASLIMSIVVPLVVSVAVYFLLPMFLGSNQGEQGENVPSTPVRIKAVLIQQGENQTFLLKGGRDVVVIDSLSFSVGSDACRSALAERKDEIMDALMMIFLSKDKSELSTVPGLELLKRQIRDAVNTITGFVGDKEKYGVLDVYLYIKAFATTE</sequence>
<keyword evidence="5 10" id="KW-0145">Chemotaxis</keyword>